<gene>
    <name evidence="2" type="ORF">LX12_001230</name>
</gene>
<dbReference type="GO" id="GO:0016787">
    <property type="term" value="F:hydrolase activity"/>
    <property type="evidence" value="ECO:0007669"/>
    <property type="project" value="UniProtKB-KW"/>
</dbReference>
<keyword evidence="3" id="KW-1185">Reference proteome</keyword>
<dbReference type="RefSeq" id="WP_253653633.1">
    <property type="nucleotide sequence ID" value="NZ_BAAAOE010000001.1"/>
</dbReference>
<accession>A0ABT1GYU7</accession>
<dbReference type="Gene3D" id="3.40.50.1820">
    <property type="entry name" value="alpha/beta hydrolase"/>
    <property type="match status" value="1"/>
</dbReference>
<reference evidence="2 3" key="1">
    <citation type="submission" date="2022-06" db="EMBL/GenBank/DDBJ databases">
        <title>Genomic Encyclopedia of Archaeal and Bacterial Type Strains, Phase II (KMG-II): from individual species to whole genera.</title>
        <authorList>
            <person name="Goeker M."/>
        </authorList>
    </citation>
    <scope>NUCLEOTIDE SEQUENCE [LARGE SCALE GENOMIC DNA]</scope>
    <source>
        <strain evidence="2 3">DSM 45037</strain>
    </source>
</reference>
<dbReference type="EMBL" id="JAMTCG010000002">
    <property type="protein sequence ID" value="MCP2160051.1"/>
    <property type="molecule type" value="Genomic_DNA"/>
</dbReference>
<feature type="signal peptide" evidence="1">
    <location>
        <begin position="1"/>
        <end position="20"/>
    </location>
</feature>
<evidence type="ECO:0000313" key="3">
    <source>
        <dbReference type="Proteomes" id="UP001205740"/>
    </source>
</evidence>
<dbReference type="Proteomes" id="UP001205740">
    <property type="component" value="Unassembled WGS sequence"/>
</dbReference>
<dbReference type="PANTHER" id="PTHR48098:SF1">
    <property type="entry name" value="DIACYLGLYCEROL ACYLTRANSFERASE_MYCOLYLTRANSFERASE AG85A"/>
    <property type="match status" value="1"/>
</dbReference>
<dbReference type="InterPro" id="IPR050583">
    <property type="entry name" value="Mycobacterial_A85_antigen"/>
</dbReference>
<dbReference type="SUPFAM" id="SSF53474">
    <property type="entry name" value="alpha/beta-Hydrolases"/>
    <property type="match status" value="1"/>
</dbReference>
<feature type="chain" id="PRO_5046310182" evidence="1">
    <location>
        <begin position="21"/>
        <end position="313"/>
    </location>
</feature>
<dbReference type="InterPro" id="IPR000801">
    <property type="entry name" value="Esterase-like"/>
</dbReference>
<name>A0ABT1GYU7_9NOCA</name>
<keyword evidence="1" id="KW-0732">Signal</keyword>
<dbReference type="PANTHER" id="PTHR48098">
    <property type="entry name" value="ENTEROCHELIN ESTERASE-RELATED"/>
    <property type="match status" value="1"/>
</dbReference>
<organism evidence="2 3">
    <name type="scientific">Williamsia serinedens</name>
    <dbReference type="NCBI Taxonomy" id="391736"/>
    <lineage>
        <taxon>Bacteria</taxon>
        <taxon>Bacillati</taxon>
        <taxon>Actinomycetota</taxon>
        <taxon>Actinomycetes</taxon>
        <taxon>Mycobacteriales</taxon>
        <taxon>Nocardiaceae</taxon>
        <taxon>Williamsia</taxon>
    </lineage>
</organism>
<proteinExistence type="predicted"/>
<dbReference type="InterPro" id="IPR029058">
    <property type="entry name" value="AB_hydrolase_fold"/>
</dbReference>
<evidence type="ECO:0000313" key="2">
    <source>
        <dbReference type="EMBL" id="MCP2160051.1"/>
    </source>
</evidence>
<dbReference type="Pfam" id="PF00756">
    <property type="entry name" value="Esterase"/>
    <property type="match status" value="1"/>
</dbReference>
<protein>
    <submittedName>
        <fullName evidence="2">S-formylglutathione hydrolase FrmB</fullName>
    </submittedName>
</protein>
<sequence length="313" mass="33228">MSIRSLRTRLTAVLVATVTAAGVAGVVSTAPAQARPADAQIYSAAMGKNIPVRVLRAANGSNSAPTLYLLDGLRAPNNDNGWLINTDVVRFFSNKNVNVVLPYGGAGTFYQDWQNRDPVLGNVKWETFLTRELPAAMKARFGSDGVRNAIAGLSMSGTSALILATDHPNMYQGVASFSGYPVSSEPGFAQGIGLAVGQIGGDVNNMWGVWPGGQWLAKDPALHAGNLRGKRVYISAGLGGSNIDPTADPVKFAQFVPLETAAGIASQQYIGTLRMNGINPVTHITQDGTHWWTYWQARLKEAWFSTLGPALGA</sequence>
<evidence type="ECO:0000256" key="1">
    <source>
        <dbReference type="SAM" id="SignalP"/>
    </source>
</evidence>
<comment type="caution">
    <text evidence="2">The sequence shown here is derived from an EMBL/GenBank/DDBJ whole genome shotgun (WGS) entry which is preliminary data.</text>
</comment>
<keyword evidence="2" id="KW-0378">Hydrolase</keyword>